<keyword evidence="5" id="KW-1185">Reference proteome</keyword>
<keyword evidence="1 2" id="KW-0597">Phosphoprotein</keyword>
<name>A0A433MZ29_CHLFR</name>
<feature type="domain" description="Response regulatory" evidence="3">
    <location>
        <begin position="1"/>
        <end position="117"/>
    </location>
</feature>
<dbReference type="Pfam" id="PF00072">
    <property type="entry name" value="Response_reg"/>
    <property type="match status" value="1"/>
</dbReference>
<dbReference type="RefSeq" id="WP_127011405.1">
    <property type="nucleotide sequence ID" value="NZ_CP170746.1"/>
</dbReference>
<dbReference type="Proteomes" id="UP000268857">
    <property type="component" value="Unassembled WGS sequence"/>
</dbReference>
<evidence type="ECO:0000313" key="4">
    <source>
        <dbReference type="EMBL" id="RUR73728.1"/>
    </source>
</evidence>
<dbReference type="PROSITE" id="PS50110">
    <property type="entry name" value="RESPONSE_REGULATORY"/>
    <property type="match status" value="1"/>
</dbReference>
<dbReference type="STRING" id="211165.GCA_000317285_01973"/>
<accession>A0A433MZ29</accession>
<gene>
    <name evidence="4" type="ORF">PCC6912_55050</name>
</gene>
<dbReference type="SMART" id="SM00448">
    <property type="entry name" value="REC"/>
    <property type="match status" value="1"/>
</dbReference>
<evidence type="ECO:0000256" key="2">
    <source>
        <dbReference type="PROSITE-ProRule" id="PRU00169"/>
    </source>
</evidence>
<evidence type="ECO:0000313" key="5">
    <source>
        <dbReference type="Proteomes" id="UP000268857"/>
    </source>
</evidence>
<dbReference type="EMBL" id="RSCJ01000033">
    <property type="protein sequence ID" value="RUR73728.1"/>
    <property type="molecule type" value="Genomic_DNA"/>
</dbReference>
<dbReference type="InterPro" id="IPR011006">
    <property type="entry name" value="CheY-like_superfamily"/>
</dbReference>
<evidence type="ECO:0000256" key="1">
    <source>
        <dbReference type="ARBA" id="ARBA00022553"/>
    </source>
</evidence>
<dbReference type="Gene3D" id="3.40.50.2300">
    <property type="match status" value="1"/>
</dbReference>
<dbReference type="AlphaFoldDB" id="A0A433MZ29"/>
<feature type="modified residue" description="4-aspartylphosphate" evidence="2">
    <location>
        <position position="48"/>
    </location>
</feature>
<reference evidence="4 5" key="1">
    <citation type="journal article" date="2019" name="Genome Biol. Evol.">
        <title>Day and night: Metabolic profiles and evolutionary relationships of six axenic non-marine cyanobacteria.</title>
        <authorList>
            <person name="Will S.E."/>
            <person name="Henke P."/>
            <person name="Boedeker C."/>
            <person name="Huang S."/>
            <person name="Brinkmann H."/>
            <person name="Rohde M."/>
            <person name="Jarek M."/>
            <person name="Friedl T."/>
            <person name="Seufert S."/>
            <person name="Schumacher M."/>
            <person name="Overmann J."/>
            <person name="Neumann-Schaal M."/>
            <person name="Petersen J."/>
        </authorList>
    </citation>
    <scope>NUCLEOTIDE SEQUENCE [LARGE SCALE GENOMIC DNA]</scope>
    <source>
        <strain evidence="4 5">PCC 6912</strain>
    </source>
</reference>
<dbReference type="PANTHER" id="PTHR44591">
    <property type="entry name" value="STRESS RESPONSE REGULATOR PROTEIN 1"/>
    <property type="match status" value="1"/>
</dbReference>
<dbReference type="PANTHER" id="PTHR44591:SF3">
    <property type="entry name" value="RESPONSE REGULATORY DOMAIN-CONTAINING PROTEIN"/>
    <property type="match status" value="1"/>
</dbReference>
<dbReference type="GO" id="GO:0000160">
    <property type="term" value="P:phosphorelay signal transduction system"/>
    <property type="evidence" value="ECO:0007669"/>
    <property type="project" value="InterPro"/>
</dbReference>
<organism evidence="4 5">
    <name type="scientific">Chlorogloeopsis fritschii PCC 6912</name>
    <dbReference type="NCBI Taxonomy" id="211165"/>
    <lineage>
        <taxon>Bacteria</taxon>
        <taxon>Bacillati</taxon>
        <taxon>Cyanobacteriota</taxon>
        <taxon>Cyanophyceae</taxon>
        <taxon>Nostocales</taxon>
        <taxon>Chlorogloeopsidaceae</taxon>
        <taxon>Chlorogloeopsis</taxon>
    </lineage>
</organism>
<dbReference type="InterPro" id="IPR050595">
    <property type="entry name" value="Bact_response_regulator"/>
</dbReference>
<dbReference type="SUPFAM" id="SSF52172">
    <property type="entry name" value="CheY-like"/>
    <property type="match status" value="1"/>
</dbReference>
<sequence>MVVDDNIDHCDVTSCCLEMFGFEVVARTSAQEALDMITEFEPHLLVIDIAMPNVDGYTLIRTIRSLPPPICSIPAIALTGLRNTLRERELAIRSGFQTYLVKPIQPKDLVVEVLKLVGQPLVLARTN</sequence>
<protein>
    <recommendedName>
        <fullName evidence="3">Response regulatory domain-containing protein</fullName>
    </recommendedName>
</protein>
<evidence type="ECO:0000259" key="3">
    <source>
        <dbReference type="PROSITE" id="PS50110"/>
    </source>
</evidence>
<dbReference type="InterPro" id="IPR001789">
    <property type="entry name" value="Sig_transdc_resp-reg_receiver"/>
</dbReference>
<comment type="caution">
    <text evidence="4">The sequence shown here is derived from an EMBL/GenBank/DDBJ whole genome shotgun (WGS) entry which is preliminary data.</text>
</comment>
<dbReference type="OrthoDB" id="1901654at2"/>
<proteinExistence type="predicted"/>